<dbReference type="InterPro" id="IPR050695">
    <property type="entry name" value="N-acetylmuramoyl_amidase_3"/>
</dbReference>
<comment type="caution">
    <text evidence="6">The sequence shown here is derived from an EMBL/GenBank/DDBJ whole genome shotgun (WGS) entry which is preliminary data.</text>
</comment>
<dbReference type="SMART" id="SM00646">
    <property type="entry name" value="Ami_3"/>
    <property type="match status" value="1"/>
</dbReference>
<accession>G9WFH1</accession>
<keyword evidence="3" id="KW-1133">Transmembrane helix</keyword>
<dbReference type="GO" id="GO:0009253">
    <property type="term" value="P:peptidoglycan catabolic process"/>
    <property type="evidence" value="ECO:0007669"/>
    <property type="project" value="InterPro"/>
</dbReference>
<evidence type="ECO:0000256" key="2">
    <source>
        <dbReference type="ARBA" id="ARBA00023316"/>
    </source>
</evidence>
<keyword evidence="3" id="KW-0472">Membrane</keyword>
<feature type="domain" description="MurNAc-LAA" evidence="5">
    <location>
        <begin position="204"/>
        <end position="315"/>
    </location>
</feature>
<dbReference type="SUPFAM" id="SSF53187">
    <property type="entry name" value="Zn-dependent exopeptidases"/>
    <property type="match status" value="1"/>
</dbReference>
<dbReference type="PANTHER" id="PTHR30404:SF7">
    <property type="entry name" value="CELL WALL AMIDASE LYTH-RELATED"/>
    <property type="match status" value="1"/>
</dbReference>
<dbReference type="InterPro" id="IPR002508">
    <property type="entry name" value="MurNAc-LAA_cat"/>
</dbReference>
<evidence type="ECO:0000313" key="6">
    <source>
        <dbReference type="EMBL" id="EHN59128.1"/>
    </source>
</evidence>
<protein>
    <submittedName>
        <fullName evidence="6">N-acetylmuramoyl-L-alanine amidase</fullName>
    </submittedName>
</protein>
<dbReference type="STRING" id="336988.NT96_06255"/>
<keyword evidence="3" id="KW-0812">Transmembrane</keyword>
<dbReference type="Gene3D" id="3.40.630.40">
    <property type="entry name" value="Zn-dependent exopeptidases"/>
    <property type="match status" value="1"/>
</dbReference>
<dbReference type="PATRIC" id="fig|1045004.4.peg.1024"/>
<keyword evidence="2" id="KW-0961">Cell wall biogenesis/degradation</keyword>
<dbReference type="GO" id="GO:0008745">
    <property type="term" value="F:N-acetylmuramoyl-L-alanine amidase activity"/>
    <property type="evidence" value="ECO:0007669"/>
    <property type="project" value="InterPro"/>
</dbReference>
<dbReference type="InterPro" id="IPR003646">
    <property type="entry name" value="SH3-like_bac-type"/>
</dbReference>
<keyword evidence="1" id="KW-0378">Hydrolase</keyword>
<sequence length="329" mass="36897">MNFNTAIIFAKGGMRYNLHVLKQILKKPVPLLISAGFVFACALLIMSLYATDSPTLKIFSSANTIRLQAARTVVRNGPGPMYDQLAILPRNQRLTVLNRAHGWLQVRIGARGDEGWIAGWHLDNSSTSGTTDRMAEATIVLDAGHGGSDPGSLAVDGTTDPRYFEKTYTLKTVRQIRDALASTGARVILTRNSDRLLWPLSKITDISKKYHADAFISIHYDNFQVANAASGVTEYYYHRDTSNSYELANTIKDHFTNLPIANRGAQFGDFYVIRESYLPSVLLEMGYLNNTNDFQYIQSDSYRQTVANDLRNALEDWFNNVQPKLKKTE</sequence>
<dbReference type="AlphaFoldDB" id="G9WFH1"/>
<evidence type="ECO:0000259" key="5">
    <source>
        <dbReference type="SMART" id="SM00646"/>
    </source>
</evidence>
<reference evidence="6 7" key="1">
    <citation type="journal article" date="2012" name="PLoS ONE">
        <title>Functional divergence in the genus oenococcus as predicted by genome sequencing of the newly-described species, Oenococcus kitaharae.</title>
        <authorList>
            <person name="Borneman A.R."/>
            <person name="McCarthy J.M."/>
            <person name="Chambers P.J."/>
            <person name="Bartowsky E.J."/>
        </authorList>
    </citation>
    <scope>NUCLEOTIDE SEQUENCE [LARGE SCALE GENOMIC DNA]</scope>
    <source>
        <strain evidence="7">DSM17330</strain>
    </source>
</reference>
<dbReference type="HOGENOM" id="CLU_014322_1_1_9"/>
<evidence type="ECO:0000256" key="3">
    <source>
        <dbReference type="SAM" id="Phobius"/>
    </source>
</evidence>
<keyword evidence="7" id="KW-1185">Reference proteome</keyword>
<name>G9WFH1_9LACO</name>
<evidence type="ECO:0000313" key="7">
    <source>
        <dbReference type="Proteomes" id="UP000004959"/>
    </source>
</evidence>
<dbReference type="Gene3D" id="2.30.30.40">
    <property type="entry name" value="SH3 Domains"/>
    <property type="match status" value="1"/>
</dbReference>
<dbReference type="eggNOG" id="COG0860">
    <property type="taxonomic scope" value="Bacteria"/>
</dbReference>
<dbReference type="GO" id="GO:0030288">
    <property type="term" value="C:outer membrane-bounded periplasmic space"/>
    <property type="evidence" value="ECO:0007669"/>
    <property type="project" value="TreeGrafter"/>
</dbReference>
<evidence type="ECO:0000259" key="4">
    <source>
        <dbReference type="SMART" id="SM00287"/>
    </source>
</evidence>
<dbReference type="EMBL" id="AFVZ01000001">
    <property type="protein sequence ID" value="EHN59128.1"/>
    <property type="molecule type" value="Genomic_DNA"/>
</dbReference>
<dbReference type="Proteomes" id="UP000004959">
    <property type="component" value="Chromosome"/>
</dbReference>
<gene>
    <name evidence="6" type="ORF">OKIT_1025</name>
</gene>
<dbReference type="CDD" id="cd02696">
    <property type="entry name" value="MurNAc-LAA"/>
    <property type="match status" value="1"/>
</dbReference>
<dbReference type="GO" id="GO:0071555">
    <property type="term" value="P:cell wall organization"/>
    <property type="evidence" value="ECO:0007669"/>
    <property type="project" value="UniProtKB-KW"/>
</dbReference>
<dbReference type="Pfam" id="PF08239">
    <property type="entry name" value="SH3_3"/>
    <property type="match status" value="1"/>
</dbReference>
<organism evidence="6 7">
    <name type="scientific">Oenococcus kitaharae DSM 17330</name>
    <dbReference type="NCBI Taxonomy" id="1045004"/>
    <lineage>
        <taxon>Bacteria</taxon>
        <taxon>Bacillati</taxon>
        <taxon>Bacillota</taxon>
        <taxon>Bacilli</taxon>
        <taxon>Lactobacillales</taxon>
        <taxon>Lactobacillaceae</taxon>
        <taxon>Oenococcus</taxon>
    </lineage>
</organism>
<dbReference type="Pfam" id="PF01520">
    <property type="entry name" value="Amidase_3"/>
    <property type="match status" value="1"/>
</dbReference>
<proteinExistence type="predicted"/>
<feature type="transmembrane region" description="Helical" evidence="3">
    <location>
        <begin position="29"/>
        <end position="50"/>
    </location>
</feature>
<feature type="domain" description="SH3b" evidence="4">
    <location>
        <begin position="62"/>
        <end position="125"/>
    </location>
</feature>
<dbReference type="PANTHER" id="PTHR30404">
    <property type="entry name" value="N-ACETYLMURAMOYL-L-ALANINE AMIDASE"/>
    <property type="match status" value="1"/>
</dbReference>
<evidence type="ECO:0000256" key="1">
    <source>
        <dbReference type="ARBA" id="ARBA00022801"/>
    </source>
</evidence>
<dbReference type="SMART" id="SM00287">
    <property type="entry name" value="SH3b"/>
    <property type="match status" value="1"/>
</dbReference>